<evidence type="ECO:0000313" key="2">
    <source>
        <dbReference type="EnsemblMetazoa" id="XP_008181004.1"/>
    </source>
</evidence>
<evidence type="ECO:0000259" key="1">
    <source>
        <dbReference type="PROSITE" id="PS50994"/>
    </source>
</evidence>
<name>A0A8R2F6P4_ACYPI</name>
<dbReference type="RefSeq" id="XP_008181004.1">
    <property type="nucleotide sequence ID" value="XM_008182782.1"/>
</dbReference>
<proteinExistence type="predicted"/>
<feature type="domain" description="Integrase catalytic" evidence="1">
    <location>
        <begin position="118"/>
        <end position="233"/>
    </location>
</feature>
<dbReference type="SUPFAM" id="SSF53098">
    <property type="entry name" value="Ribonuclease H-like"/>
    <property type="match status" value="1"/>
</dbReference>
<dbReference type="GeneID" id="103308768"/>
<dbReference type="EnsemblMetazoa" id="XM_008182782.1">
    <property type="protein sequence ID" value="XP_008181004.1"/>
    <property type="gene ID" value="LOC103308768"/>
</dbReference>
<dbReference type="InterPro" id="IPR036397">
    <property type="entry name" value="RNaseH_sf"/>
</dbReference>
<organism evidence="2 3">
    <name type="scientific">Acyrthosiphon pisum</name>
    <name type="common">Pea aphid</name>
    <dbReference type="NCBI Taxonomy" id="7029"/>
    <lineage>
        <taxon>Eukaryota</taxon>
        <taxon>Metazoa</taxon>
        <taxon>Ecdysozoa</taxon>
        <taxon>Arthropoda</taxon>
        <taxon>Hexapoda</taxon>
        <taxon>Insecta</taxon>
        <taxon>Pterygota</taxon>
        <taxon>Neoptera</taxon>
        <taxon>Paraneoptera</taxon>
        <taxon>Hemiptera</taxon>
        <taxon>Sternorrhyncha</taxon>
        <taxon>Aphidomorpha</taxon>
        <taxon>Aphidoidea</taxon>
        <taxon>Aphididae</taxon>
        <taxon>Macrosiphini</taxon>
        <taxon>Acyrthosiphon</taxon>
    </lineage>
</organism>
<dbReference type="OrthoDB" id="6612506at2759"/>
<dbReference type="InterPro" id="IPR012337">
    <property type="entry name" value="RNaseH-like_sf"/>
</dbReference>
<dbReference type="PROSITE" id="PS50994">
    <property type="entry name" value="INTEGRASE"/>
    <property type="match status" value="1"/>
</dbReference>
<keyword evidence="3" id="KW-1185">Reference proteome</keyword>
<dbReference type="GO" id="GO:0015074">
    <property type="term" value="P:DNA integration"/>
    <property type="evidence" value="ECO:0007669"/>
    <property type="project" value="InterPro"/>
</dbReference>
<dbReference type="AlphaFoldDB" id="A0A8R2F6P4"/>
<dbReference type="PANTHER" id="PTHR37984">
    <property type="entry name" value="PROTEIN CBG26694"/>
    <property type="match status" value="1"/>
</dbReference>
<dbReference type="GO" id="GO:0003676">
    <property type="term" value="F:nucleic acid binding"/>
    <property type="evidence" value="ECO:0007669"/>
    <property type="project" value="InterPro"/>
</dbReference>
<reference evidence="3" key="1">
    <citation type="submission" date="2010-06" db="EMBL/GenBank/DDBJ databases">
        <authorList>
            <person name="Jiang H."/>
            <person name="Abraham K."/>
            <person name="Ali S."/>
            <person name="Alsbrooks S.L."/>
            <person name="Anim B.N."/>
            <person name="Anosike U.S."/>
            <person name="Attaway T."/>
            <person name="Bandaranaike D.P."/>
            <person name="Battles P.K."/>
            <person name="Bell S.N."/>
            <person name="Bell A.V."/>
            <person name="Beltran B."/>
            <person name="Bickham C."/>
            <person name="Bustamante Y."/>
            <person name="Caleb T."/>
            <person name="Canada A."/>
            <person name="Cardenas V."/>
            <person name="Carter K."/>
            <person name="Chacko J."/>
            <person name="Chandrabose M.N."/>
            <person name="Chavez D."/>
            <person name="Chavez A."/>
            <person name="Chen L."/>
            <person name="Chu H.-S."/>
            <person name="Claassen K.J."/>
            <person name="Cockrell R."/>
            <person name="Collins M."/>
            <person name="Cooper J.A."/>
            <person name="Cree A."/>
            <person name="Curry S.M."/>
            <person name="Da Y."/>
            <person name="Dao M.D."/>
            <person name="Das B."/>
            <person name="Davila M.-L."/>
            <person name="Davy-Carroll L."/>
            <person name="Denson S."/>
            <person name="Dinh H."/>
            <person name="Ebong V.E."/>
            <person name="Edwards J.R."/>
            <person name="Egan A."/>
            <person name="El-Daye J."/>
            <person name="Escobedo L."/>
            <person name="Fernandez S."/>
            <person name="Fernando P.R."/>
            <person name="Flagg N."/>
            <person name="Forbes L.D."/>
            <person name="Fowler R.G."/>
            <person name="Fu Q."/>
            <person name="Gabisi R.A."/>
            <person name="Ganer J."/>
            <person name="Garbino Pronczuk A."/>
            <person name="Garcia R.M."/>
            <person name="Garner T."/>
            <person name="Garrett T.E."/>
            <person name="Gonzalez D.A."/>
            <person name="Hamid H."/>
            <person name="Hawkins E.S."/>
            <person name="Hirani K."/>
            <person name="Hogues M.E."/>
            <person name="Hollins B."/>
            <person name="Hsiao C.-H."/>
            <person name="Jabil R."/>
            <person name="James M.L."/>
            <person name="Jhangiani S.N."/>
            <person name="Johnson B."/>
            <person name="Johnson Q."/>
            <person name="Joshi V."/>
            <person name="Kalu J.B."/>
            <person name="Kam C."/>
            <person name="Kashfia A."/>
            <person name="Keebler J."/>
            <person name="Kisamo H."/>
            <person name="Kovar C.L."/>
            <person name="Lago L.A."/>
            <person name="Lai C.-Y."/>
            <person name="Laidlaw J."/>
            <person name="Lara F."/>
            <person name="Le T.-K."/>
            <person name="Lee S.L."/>
            <person name="Legall F.H."/>
            <person name="Lemon S.J."/>
            <person name="Lewis L.R."/>
            <person name="Li B."/>
            <person name="Liu Y."/>
            <person name="Liu Y.-S."/>
            <person name="Lopez J."/>
            <person name="Lozado R.J."/>
            <person name="Lu J."/>
            <person name="Madu R.C."/>
            <person name="Maheshwari M."/>
            <person name="Maheshwari R."/>
            <person name="Malloy K."/>
            <person name="Martinez E."/>
            <person name="Mathew T."/>
            <person name="Mercado I.C."/>
            <person name="Mercado C."/>
            <person name="Meyer B."/>
            <person name="Montgomery K."/>
            <person name="Morgan M.B."/>
            <person name="Munidasa M."/>
            <person name="Nazareth L.V."/>
            <person name="Nelson J."/>
            <person name="Ng B.M."/>
            <person name="Nguyen N.B."/>
            <person name="Nguyen P.Q."/>
            <person name="Nguyen T."/>
            <person name="Obregon M."/>
            <person name="Okwuonu G.O."/>
            <person name="Onwere C.G."/>
            <person name="Orozco G."/>
            <person name="Parra A."/>
            <person name="Patel S."/>
            <person name="Patil S."/>
            <person name="Perez A."/>
            <person name="Perez Y."/>
            <person name="Pham C."/>
            <person name="Primus E.L."/>
            <person name="Pu L.-L."/>
            <person name="Puazo M."/>
            <person name="Qin X."/>
            <person name="Quiroz J.B."/>
            <person name="Reese J."/>
            <person name="Richards S."/>
            <person name="Rives C.M."/>
            <person name="Robberts R."/>
            <person name="Ruiz S.J."/>
            <person name="Ruiz M.J."/>
            <person name="Santibanez J."/>
            <person name="Schneider B.W."/>
            <person name="Sisson I."/>
            <person name="Smith M."/>
            <person name="Sodergren E."/>
            <person name="Song X.-Z."/>
            <person name="Song B.B."/>
            <person name="Summersgill H."/>
            <person name="Thelus R."/>
            <person name="Thornton R.D."/>
            <person name="Trejos Z.Y."/>
            <person name="Usmani K."/>
            <person name="Vattathil S."/>
            <person name="Villasana D."/>
            <person name="Walker D.L."/>
            <person name="Wang S."/>
            <person name="Wang K."/>
            <person name="White C.S."/>
            <person name="Williams A.C."/>
            <person name="Williamson J."/>
            <person name="Wilson K."/>
            <person name="Woghiren I.O."/>
            <person name="Woodworth J.R."/>
            <person name="Worley K.C."/>
            <person name="Wright R.A."/>
            <person name="Wu W."/>
            <person name="Young L."/>
            <person name="Zhang L."/>
            <person name="Zhang J."/>
            <person name="Zhu Y."/>
            <person name="Muzny D.M."/>
            <person name="Weinstock G."/>
            <person name="Gibbs R.A."/>
        </authorList>
    </citation>
    <scope>NUCLEOTIDE SEQUENCE [LARGE SCALE GENOMIC DNA]</scope>
    <source>
        <strain evidence="3">LSR1</strain>
    </source>
</reference>
<dbReference type="Gene3D" id="3.30.420.10">
    <property type="entry name" value="Ribonuclease H-like superfamily/Ribonuclease H"/>
    <property type="match status" value="1"/>
</dbReference>
<dbReference type="Proteomes" id="UP000007819">
    <property type="component" value="Chromosome A1"/>
</dbReference>
<dbReference type="InterPro" id="IPR001584">
    <property type="entry name" value="Integrase_cat-core"/>
</dbReference>
<accession>A0A8R2F6P4</accession>
<sequence length="233" mass="26263">MHVSPVRPLFFRSLICESNITGPSNVIDTLSRNPVDQDLINNQSNSLGIFIVTPRRLLTKYQSRIESFQHILREQQMNPALRKVVGLLSNQSLVLSAIAERYCPKKCIAAIQEVCYFRGLSGNDRRVVKSCDTCQRAKFSTVRTEGEMQHVLANAHLQFVRLFTIKRSSAVVVTNRMISDYIEVHGAPQTIVSDHGVQFVSNVWRARLTALGVGVTTTSVYHHQSNPAERVMR</sequence>
<dbReference type="PANTHER" id="PTHR37984:SF5">
    <property type="entry name" value="PROTEIN NYNRIN-LIKE"/>
    <property type="match status" value="1"/>
</dbReference>
<reference evidence="2" key="2">
    <citation type="submission" date="2022-06" db="UniProtKB">
        <authorList>
            <consortium name="EnsemblMetazoa"/>
        </authorList>
    </citation>
    <scope>IDENTIFICATION</scope>
</reference>
<evidence type="ECO:0000313" key="3">
    <source>
        <dbReference type="Proteomes" id="UP000007819"/>
    </source>
</evidence>
<dbReference type="KEGG" id="api:103308768"/>
<protein>
    <recommendedName>
        <fullName evidence="1">Integrase catalytic domain-containing protein</fullName>
    </recommendedName>
</protein>
<dbReference type="InterPro" id="IPR050951">
    <property type="entry name" value="Retrovirus_Pol_polyprotein"/>
</dbReference>